<feature type="non-terminal residue" evidence="1">
    <location>
        <position position="1"/>
    </location>
</feature>
<dbReference type="AlphaFoldDB" id="A0A0F9DCH5"/>
<protein>
    <submittedName>
        <fullName evidence="1">Uncharacterized protein</fullName>
    </submittedName>
</protein>
<evidence type="ECO:0000313" key="1">
    <source>
        <dbReference type="EMBL" id="KKL59344.1"/>
    </source>
</evidence>
<proteinExistence type="predicted"/>
<dbReference type="EMBL" id="LAZR01029518">
    <property type="protein sequence ID" value="KKL59344.1"/>
    <property type="molecule type" value="Genomic_DNA"/>
</dbReference>
<comment type="caution">
    <text evidence="1">The sequence shown here is derived from an EMBL/GenBank/DDBJ whole genome shotgun (WGS) entry which is preliminary data.</text>
</comment>
<organism evidence="1">
    <name type="scientific">marine sediment metagenome</name>
    <dbReference type="NCBI Taxonomy" id="412755"/>
    <lineage>
        <taxon>unclassified sequences</taxon>
        <taxon>metagenomes</taxon>
        <taxon>ecological metagenomes</taxon>
    </lineage>
</organism>
<reference evidence="1" key="1">
    <citation type="journal article" date="2015" name="Nature">
        <title>Complex archaea that bridge the gap between prokaryotes and eukaryotes.</title>
        <authorList>
            <person name="Spang A."/>
            <person name="Saw J.H."/>
            <person name="Jorgensen S.L."/>
            <person name="Zaremba-Niedzwiedzka K."/>
            <person name="Martijn J."/>
            <person name="Lind A.E."/>
            <person name="van Eijk R."/>
            <person name="Schleper C."/>
            <person name="Guy L."/>
            <person name="Ettema T.J."/>
        </authorList>
    </citation>
    <scope>NUCLEOTIDE SEQUENCE</scope>
</reference>
<sequence length="29" mass="3294">EFGDPKDYPMVLFTADGEAYESKDIILTK</sequence>
<gene>
    <name evidence="1" type="ORF">LCGC14_2216280</name>
</gene>
<name>A0A0F9DCH5_9ZZZZ</name>
<accession>A0A0F9DCH5</accession>